<evidence type="ECO:0000313" key="1">
    <source>
        <dbReference type="EMBL" id="MRD48293.1"/>
    </source>
</evidence>
<gene>
    <name evidence="1" type="ORF">GHT07_13465</name>
</gene>
<dbReference type="RefSeq" id="WP_153585619.1">
    <property type="nucleotide sequence ID" value="NZ_WJBU01000012.1"/>
</dbReference>
<comment type="caution">
    <text evidence="1">The sequence shown here is derived from an EMBL/GenBank/DDBJ whole genome shotgun (WGS) entry which is preliminary data.</text>
</comment>
<evidence type="ECO:0000313" key="2">
    <source>
        <dbReference type="Proteomes" id="UP000487350"/>
    </source>
</evidence>
<accession>A0A844B4Z6</accession>
<dbReference type="Proteomes" id="UP000487350">
    <property type="component" value="Unassembled WGS sequence"/>
</dbReference>
<name>A0A844B4Z6_9BURK</name>
<reference evidence="1 2" key="1">
    <citation type="submission" date="2019-11" db="EMBL/GenBank/DDBJ databases">
        <title>Caenimonas koreensis gen. nov., sp. nov., isolated from activated sludge.</title>
        <authorList>
            <person name="Seung H.R."/>
        </authorList>
    </citation>
    <scope>NUCLEOTIDE SEQUENCE [LARGE SCALE GENOMIC DNA]</scope>
    <source>
        <strain evidence="1 2">EMB320</strain>
    </source>
</reference>
<dbReference type="NCBIfam" id="NF041023">
    <property type="entry name" value="PP0621_fam"/>
    <property type="match status" value="1"/>
</dbReference>
<dbReference type="EMBL" id="WJBU01000012">
    <property type="protein sequence ID" value="MRD48293.1"/>
    <property type="molecule type" value="Genomic_DNA"/>
</dbReference>
<dbReference type="AlphaFoldDB" id="A0A844B4Z6"/>
<dbReference type="InterPro" id="IPR049708">
    <property type="entry name" value="PP0621-like"/>
</dbReference>
<organism evidence="1 2">
    <name type="scientific">Caenimonas koreensis DSM 17982</name>
    <dbReference type="NCBI Taxonomy" id="1121255"/>
    <lineage>
        <taxon>Bacteria</taxon>
        <taxon>Pseudomonadati</taxon>
        <taxon>Pseudomonadota</taxon>
        <taxon>Betaproteobacteria</taxon>
        <taxon>Burkholderiales</taxon>
        <taxon>Comamonadaceae</taxon>
        <taxon>Caenimonas</taxon>
    </lineage>
</organism>
<protein>
    <submittedName>
        <fullName evidence="1">Uncharacterized protein</fullName>
    </submittedName>
</protein>
<keyword evidence="2" id="KW-1185">Reference proteome</keyword>
<proteinExistence type="predicted"/>
<dbReference type="OrthoDB" id="9814432at2"/>
<sequence length="78" mass="8238">MKFVILVAVVLAVVWLLRGKRGSSQRGAPGAQPQARVAPPEDMVSCPVCSVHLPRTDALPGPGGLMYCCAEHRQRGGS</sequence>